<accession>A0A1B7TC53</accession>
<organism evidence="1 2">
    <name type="scientific">Hanseniaspora valbyensis NRRL Y-1626</name>
    <dbReference type="NCBI Taxonomy" id="766949"/>
    <lineage>
        <taxon>Eukaryota</taxon>
        <taxon>Fungi</taxon>
        <taxon>Dikarya</taxon>
        <taxon>Ascomycota</taxon>
        <taxon>Saccharomycotina</taxon>
        <taxon>Saccharomycetes</taxon>
        <taxon>Saccharomycodales</taxon>
        <taxon>Saccharomycodaceae</taxon>
        <taxon>Hanseniaspora</taxon>
    </lineage>
</organism>
<keyword evidence="2" id="KW-1185">Reference proteome</keyword>
<protein>
    <submittedName>
        <fullName evidence="1">Uncharacterized protein</fullName>
    </submittedName>
</protein>
<proteinExistence type="predicted"/>
<comment type="caution">
    <text evidence="1">The sequence shown here is derived from an EMBL/GenBank/DDBJ whole genome shotgun (WGS) entry which is preliminary data.</text>
</comment>
<evidence type="ECO:0000313" key="1">
    <source>
        <dbReference type="EMBL" id="OBA26301.1"/>
    </source>
</evidence>
<dbReference type="EMBL" id="LXPE01000020">
    <property type="protein sequence ID" value="OBA26301.1"/>
    <property type="molecule type" value="Genomic_DNA"/>
</dbReference>
<sequence length="51" mass="6164">MTQNHLQLQNKLNSHHFHYTIHFSSALVLDPHMHLLFSCHFVHHKILHLFL</sequence>
<evidence type="ECO:0000313" key="2">
    <source>
        <dbReference type="Proteomes" id="UP000092321"/>
    </source>
</evidence>
<gene>
    <name evidence="1" type="ORF">HANVADRAFT_86159</name>
</gene>
<dbReference type="Proteomes" id="UP000092321">
    <property type="component" value="Unassembled WGS sequence"/>
</dbReference>
<reference evidence="2" key="1">
    <citation type="journal article" date="2016" name="Proc. Natl. Acad. Sci. U.S.A.">
        <title>Comparative genomics of biotechnologically important yeasts.</title>
        <authorList>
            <person name="Riley R."/>
            <person name="Haridas S."/>
            <person name="Wolfe K.H."/>
            <person name="Lopes M.R."/>
            <person name="Hittinger C.T."/>
            <person name="Goeker M."/>
            <person name="Salamov A.A."/>
            <person name="Wisecaver J.H."/>
            <person name="Long T.M."/>
            <person name="Calvey C.H."/>
            <person name="Aerts A.L."/>
            <person name="Barry K.W."/>
            <person name="Choi C."/>
            <person name="Clum A."/>
            <person name="Coughlan A.Y."/>
            <person name="Deshpande S."/>
            <person name="Douglass A.P."/>
            <person name="Hanson S.J."/>
            <person name="Klenk H.-P."/>
            <person name="LaButti K.M."/>
            <person name="Lapidus A."/>
            <person name="Lindquist E.A."/>
            <person name="Lipzen A.M."/>
            <person name="Meier-Kolthoff J.P."/>
            <person name="Ohm R.A."/>
            <person name="Otillar R.P."/>
            <person name="Pangilinan J.L."/>
            <person name="Peng Y."/>
            <person name="Rokas A."/>
            <person name="Rosa C.A."/>
            <person name="Scheuner C."/>
            <person name="Sibirny A.A."/>
            <person name="Slot J.C."/>
            <person name="Stielow J.B."/>
            <person name="Sun H."/>
            <person name="Kurtzman C.P."/>
            <person name="Blackwell M."/>
            <person name="Grigoriev I.V."/>
            <person name="Jeffries T.W."/>
        </authorList>
    </citation>
    <scope>NUCLEOTIDE SEQUENCE [LARGE SCALE GENOMIC DNA]</scope>
    <source>
        <strain evidence="2">NRRL Y-1626</strain>
    </source>
</reference>
<name>A0A1B7TC53_9ASCO</name>
<dbReference type="AlphaFoldDB" id="A0A1B7TC53"/>